<dbReference type="GO" id="GO:0016020">
    <property type="term" value="C:membrane"/>
    <property type="evidence" value="ECO:0007669"/>
    <property type="project" value="InterPro"/>
</dbReference>
<dbReference type="InterPro" id="IPR003660">
    <property type="entry name" value="HAMP_dom"/>
</dbReference>
<dbReference type="OrthoDB" id="8320983at2"/>
<dbReference type="Proteomes" id="UP000289200">
    <property type="component" value="Unassembled WGS sequence"/>
</dbReference>
<dbReference type="AlphaFoldDB" id="A0A3S4DDE1"/>
<dbReference type="SMART" id="SM00304">
    <property type="entry name" value="HAMP"/>
    <property type="match status" value="1"/>
</dbReference>
<keyword evidence="4" id="KW-0472">Membrane</keyword>
<comment type="similarity">
    <text evidence="2">Belongs to the methyl-accepting chemotaxis (MCP) protein family.</text>
</comment>
<dbReference type="PANTHER" id="PTHR32089:SF112">
    <property type="entry name" value="LYSOZYME-LIKE PROTEIN-RELATED"/>
    <property type="match status" value="1"/>
</dbReference>
<evidence type="ECO:0000259" key="5">
    <source>
        <dbReference type="PROSITE" id="PS50111"/>
    </source>
</evidence>
<keyword evidence="4" id="KW-0812">Transmembrane</keyword>
<dbReference type="PROSITE" id="PS50885">
    <property type="entry name" value="HAMP"/>
    <property type="match status" value="1"/>
</dbReference>
<dbReference type="PROSITE" id="PS50111">
    <property type="entry name" value="CHEMOTAXIS_TRANSDUC_2"/>
    <property type="match status" value="1"/>
</dbReference>
<dbReference type="EMBL" id="UWOC01000044">
    <property type="protein sequence ID" value="VCU07498.1"/>
    <property type="molecule type" value="Genomic_DNA"/>
</dbReference>
<evidence type="ECO:0000256" key="4">
    <source>
        <dbReference type="SAM" id="Phobius"/>
    </source>
</evidence>
<feature type="transmembrane region" description="Helical" evidence="4">
    <location>
        <begin position="181"/>
        <end position="205"/>
    </location>
</feature>
<evidence type="ECO:0000313" key="7">
    <source>
        <dbReference type="EMBL" id="VCU07498.1"/>
    </source>
</evidence>
<dbReference type="Pfam" id="PF00672">
    <property type="entry name" value="HAMP"/>
    <property type="match status" value="1"/>
</dbReference>
<dbReference type="GO" id="GO:0007165">
    <property type="term" value="P:signal transduction"/>
    <property type="evidence" value="ECO:0007669"/>
    <property type="project" value="UniProtKB-KW"/>
</dbReference>
<evidence type="ECO:0000259" key="6">
    <source>
        <dbReference type="PROSITE" id="PS50885"/>
    </source>
</evidence>
<keyword evidence="8" id="KW-1185">Reference proteome</keyword>
<keyword evidence="1 3" id="KW-0807">Transducer</keyword>
<feature type="domain" description="HAMP" evidence="6">
    <location>
        <begin position="207"/>
        <end position="260"/>
    </location>
</feature>
<dbReference type="SUPFAM" id="SSF58104">
    <property type="entry name" value="Methyl-accepting chemotaxis protein (MCP) signaling domain"/>
    <property type="match status" value="1"/>
</dbReference>
<evidence type="ECO:0000256" key="1">
    <source>
        <dbReference type="ARBA" id="ARBA00023224"/>
    </source>
</evidence>
<dbReference type="SMART" id="SM00283">
    <property type="entry name" value="MA"/>
    <property type="match status" value="1"/>
</dbReference>
<protein>
    <submittedName>
        <fullName evidence="7">Methyl-accepting chemotaxis protein 4</fullName>
    </submittedName>
</protein>
<evidence type="ECO:0000313" key="8">
    <source>
        <dbReference type="Proteomes" id="UP000289200"/>
    </source>
</evidence>
<feature type="domain" description="Methyl-accepting transducer" evidence="5">
    <location>
        <begin position="300"/>
        <end position="536"/>
    </location>
</feature>
<evidence type="ECO:0000256" key="3">
    <source>
        <dbReference type="PROSITE-ProRule" id="PRU00284"/>
    </source>
</evidence>
<dbReference type="Pfam" id="PF00015">
    <property type="entry name" value="MCPsignal"/>
    <property type="match status" value="1"/>
</dbReference>
<dbReference type="Gene3D" id="6.10.340.10">
    <property type="match status" value="1"/>
</dbReference>
<gene>
    <name evidence="7" type="primary">mcp4_3</name>
    <name evidence="7" type="ORF">RHODGE_RHODGE_00742</name>
</gene>
<dbReference type="Gene3D" id="1.10.287.950">
    <property type="entry name" value="Methyl-accepting chemotaxis protein"/>
    <property type="match status" value="1"/>
</dbReference>
<proteinExistence type="inferred from homology"/>
<name>A0A3S4DDE1_9BRAD</name>
<evidence type="ECO:0000256" key="2">
    <source>
        <dbReference type="ARBA" id="ARBA00029447"/>
    </source>
</evidence>
<sequence>MRISTITRMSYLVALSCAALSVVCVILMNRAVEAERQASLERADLRQLSFDLTNASDLLTNEVRRYTVFGDKRHFDAYWREVNETKSRDRVVRRLVELGAPAAELALIEEAKTKSDTLIKLESDAMTAVGRGDLARARELVFGSDYDRGKAEITAPILKFRDMLIGRTQVAVDRARARADLMGLAAMVSISVTAVIFLAILYGVLSRRVLVPLARMGDTLDRLSRDDHAVEVPDRDRTDEIGDMARAVQVLKESSIARHRLEAEQAAAADAKVQRGRAIEELVRAFEETVSCSLRAVDSASTELTETAETMAALAEQSHRQATASAKAAESTSANVQTVAAASEEMAASIQEISRQVTSSNEIAAKASHQAHETTGSVREMAEAAHRIGEVVELIQTIASQTSLLALNATIEAARAGEAGKGFAVVATEVKALANQTDRATKEIGAQITAVQEATQGAVRAIEEIGGTITAVNEIAAAIAAAIEEQNATTGEITRSVQQAAQGTGQVSRTIGEVNQAATQTGDAAGRVLNASQQLSRQAGALHRDIETFLASIRAA</sequence>
<comment type="caution">
    <text evidence="7">The sequence shown here is derived from an EMBL/GenBank/DDBJ whole genome shotgun (WGS) entry which is preliminary data.</text>
</comment>
<reference evidence="8" key="1">
    <citation type="submission" date="2018-10" db="EMBL/GenBank/DDBJ databases">
        <authorList>
            <person name="Peiro R."/>
            <person name="Begona"/>
            <person name="Cbmso G."/>
            <person name="Lopez M."/>
            <person name="Gonzalez S."/>
            <person name="Sacristan E."/>
            <person name="Castillo E."/>
        </authorList>
    </citation>
    <scope>NUCLEOTIDE SEQUENCE [LARGE SCALE GENOMIC DNA]</scope>
</reference>
<dbReference type="PANTHER" id="PTHR32089">
    <property type="entry name" value="METHYL-ACCEPTING CHEMOTAXIS PROTEIN MCPB"/>
    <property type="match status" value="1"/>
</dbReference>
<organism evidence="7 8">
    <name type="scientific">Rhodoplanes serenus</name>
    <dbReference type="NCBI Taxonomy" id="200615"/>
    <lineage>
        <taxon>Bacteria</taxon>
        <taxon>Pseudomonadati</taxon>
        <taxon>Pseudomonadota</taxon>
        <taxon>Alphaproteobacteria</taxon>
        <taxon>Hyphomicrobiales</taxon>
        <taxon>Nitrobacteraceae</taxon>
        <taxon>Rhodoplanes</taxon>
    </lineage>
</organism>
<accession>A0A3S4DDE1</accession>
<keyword evidence="4" id="KW-1133">Transmembrane helix</keyword>
<dbReference type="InterPro" id="IPR004089">
    <property type="entry name" value="MCPsignal_dom"/>
</dbReference>